<dbReference type="Proteomes" id="UP000189701">
    <property type="component" value="Unplaced"/>
</dbReference>
<evidence type="ECO:0000256" key="3">
    <source>
        <dbReference type="SAM" id="Phobius"/>
    </source>
</evidence>
<dbReference type="Gene3D" id="1.25.40.20">
    <property type="entry name" value="Ankyrin repeat-containing domain"/>
    <property type="match status" value="1"/>
</dbReference>
<dbReference type="Pfam" id="PF03732">
    <property type="entry name" value="Retrotrans_gag"/>
    <property type="match status" value="1"/>
</dbReference>
<reference evidence="6" key="2">
    <citation type="submission" date="2025-08" db="UniProtKB">
        <authorList>
            <consortium name="RefSeq"/>
        </authorList>
    </citation>
    <scope>IDENTIFICATION</scope>
    <source>
        <tissue evidence="6">Leaf</tissue>
    </source>
</reference>
<dbReference type="STRING" id="4096.A0A1U7YIW0"/>
<keyword evidence="3" id="KW-1133">Transmembrane helix</keyword>
<dbReference type="OrthoDB" id="909233at2759"/>
<dbReference type="KEGG" id="nsy:104247534"/>
<feature type="transmembrane region" description="Helical" evidence="3">
    <location>
        <begin position="306"/>
        <end position="326"/>
    </location>
</feature>
<keyword evidence="3" id="KW-0472">Membrane</keyword>
<protein>
    <submittedName>
        <fullName evidence="6">Uncharacterized protein LOC104247534</fullName>
    </submittedName>
</protein>
<dbReference type="PANTHER" id="PTHR33437">
    <property type="entry name" value="OS06G0361200 PROTEIN"/>
    <property type="match status" value="1"/>
</dbReference>
<evidence type="ECO:0000256" key="2">
    <source>
        <dbReference type="SAM" id="MobiDB-lite"/>
    </source>
</evidence>
<feature type="repeat" description="ANK" evidence="1">
    <location>
        <begin position="179"/>
        <end position="211"/>
    </location>
</feature>
<dbReference type="InterPro" id="IPR002110">
    <property type="entry name" value="Ankyrin_rpt"/>
</dbReference>
<feature type="compositionally biased region" description="Basic and acidic residues" evidence="2">
    <location>
        <begin position="773"/>
        <end position="782"/>
    </location>
</feature>
<dbReference type="GeneID" id="104247534"/>
<keyword evidence="5" id="KW-1185">Reference proteome</keyword>
<proteinExistence type="predicted"/>
<accession>A0A1U7YIW0</accession>
<dbReference type="SMART" id="SM00248">
    <property type="entry name" value="ANK"/>
    <property type="match status" value="5"/>
</dbReference>
<keyword evidence="1" id="KW-0040">ANK repeat</keyword>
<evidence type="ECO:0000259" key="4">
    <source>
        <dbReference type="Pfam" id="PF03732"/>
    </source>
</evidence>
<dbReference type="InterPro" id="IPR036770">
    <property type="entry name" value="Ankyrin_rpt-contain_sf"/>
</dbReference>
<evidence type="ECO:0000313" key="5">
    <source>
        <dbReference type="Proteomes" id="UP000189701"/>
    </source>
</evidence>
<feature type="domain" description="Retrotransposon gag" evidence="4">
    <location>
        <begin position="642"/>
        <end position="732"/>
    </location>
</feature>
<organism evidence="5 6">
    <name type="scientific">Nicotiana sylvestris</name>
    <name type="common">Wood tobacco</name>
    <name type="synonym">South American tobacco</name>
    <dbReference type="NCBI Taxonomy" id="4096"/>
    <lineage>
        <taxon>Eukaryota</taxon>
        <taxon>Viridiplantae</taxon>
        <taxon>Streptophyta</taxon>
        <taxon>Embryophyta</taxon>
        <taxon>Tracheophyta</taxon>
        <taxon>Spermatophyta</taxon>
        <taxon>Magnoliopsida</taxon>
        <taxon>eudicotyledons</taxon>
        <taxon>Gunneridae</taxon>
        <taxon>Pentapetalae</taxon>
        <taxon>asterids</taxon>
        <taxon>lamiids</taxon>
        <taxon>Solanales</taxon>
        <taxon>Solanaceae</taxon>
        <taxon>Nicotianoideae</taxon>
        <taxon>Nicotianeae</taxon>
        <taxon>Nicotiana</taxon>
    </lineage>
</organism>
<dbReference type="eggNOG" id="KOG0504">
    <property type="taxonomic scope" value="Eukaryota"/>
</dbReference>
<evidence type="ECO:0000256" key="1">
    <source>
        <dbReference type="PROSITE-ProRule" id="PRU00023"/>
    </source>
</evidence>
<dbReference type="AlphaFoldDB" id="A0A1U7YIW0"/>
<sequence>MDAAEKLAEAARMNNIDVLYELLCSDPFLLESFEQVQFIDTPLHIAASEGCTHFAIEIMSLKPSFCGRLNTNGFSPLDLALRNGHRETVSRLVQFDPDLIRVQGKERITPLHYVAETDDVEFLAEFLLACPASIEDLTIRDETAVHTAVKNSNERAFKVLLGWLQRTENLDILDWKDEAGNTVLHIAASTNQPQVARRLIKRVYTLNEVNVEGLTAYDIALRLPTESSREIKKVLQKAGVCRSSLLPSVCSKAQFFSSKEYMSQKIIKLRRHAQCAFSGCRGLYSNDNGKLQGGLSNGQVQMPTNYLNLFLIFNSLAFALECSNWFNECMWALAIISSLFLFFLIIMPKVWVYTPGMMLLDCLIGRKTVSDRMQYRLEVAMEIVGQIKRSKTEIQGQQVLEVPSTNHVFGSSSPKEVRSSSYMLEEGDYIVEVVERTLARFSLSKEFHRYSHNPFMQKDDDVLSIEFAPISPHVTPKSAFYPSDDPYHSSSFAAVMQTMMVEASTIEEQLANLTKAVEGLTKYMKDQDNKLSKLMNKVNSMPKEESIQAPMKLPEIQEKGEFYAKLIIMTKELQVSFDAQIHVEQLMDFIIGAIKDKIEPSPKSFLTYGKPYTQRIDNLKMPSGYQPPKLQQFDGKGNPKKHFVRSLKGNAFDWYTDLEPGSIDSWEQLEQKFLNNFYTTRRIVSMIELTNSRQWKEEPVIEFINRWRSLSLNCKDRLSKTSGIEMCIQGMHWGLRYILQGINPKTFEDLATHAHDVELSMATSGYQRFPGFEPRDEIKADNAENGGKYSSEDETEESMHVATLLDV</sequence>
<keyword evidence="3" id="KW-0812">Transmembrane</keyword>
<dbReference type="RefSeq" id="XP_009801876.1">
    <property type="nucleotide sequence ID" value="XM_009803574.1"/>
</dbReference>
<name>A0A1U7YIW0_NICSY</name>
<dbReference type="PANTHER" id="PTHR33437:SF2">
    <property type="entry name" value="OS06G0361200 PROTEIN"/>
    <property type="match status" value="1"/>
</dbReference>
<dbReference type="InterPro" id="IPR005162">
    <property type="entry name" value="Retrotrans_gag_dom"/>
</dbReference>
<reference evidence="5" key="1">
    <citation type="journal article" date="2013" name="Genome Biol.">
        <title>Reference genomes and transcriptomes of Nicotiana sylvestris and Nicotiana tomentosiformis.</title>
        <authorList>
            <person name="Sierro N."/>
            <person name="Battey J.N."/>
            <person name="Ouadi S."/>
            <person name="Bovet L."/>
            <person name="Goepfert S."/>
            <person name="Bakaher N."/>
            <person name="Peitsch M.C."/>
            <person name="Ivanov N.V."/>
        </authorList>
    </citation>
    <scope>NUCLEOTIDE SEQUENCE [LARGE SCALE GENOMIC DNA]</scope>
</reference>
<evidence type="ECO:0000313" key="6">
    <source>
        <dbReference type="RefSeq" id="XP_009801876.1"/>
    </source>
</evidence>
<dbReference type="Pfam" id="PF13857">
    <property type="entry name" value="Ank_5"/>
    <property type="match status" value="1"/>
</dbReference>
<feature type="transmembrane region" description="Helical" evidence="3">
    <location>
        <begin position="333"/>
        <end position="353"/>
    </location>
</feature>
<dbReference type="SUPFAM" id="SSF48403">
    <property type="entry name" value="Ankyrin repeat"/>
    <property type="match status" value="1"/>
</dbReference>
<dbReference type="PROSITE" id="PS50088">
    <property type="entry name" value="ANK_REPEAT"/>
    <property type="match status" value="1"/>
</dbReference>
<feature type="region of interest" description="Disordered" evidence="2">
    <location>
        <begin position="773"/>
        <end position="807"/>
    </location>
</feature>
<dbReference type="Pfam" id="PF12796">
    <property type="entry name" value="Ank_2"/>
    <property type="match status" value="1"/>
</dbReference>
<gene>
    <name evidence="6" type="primary">LOC104247534</name>
</gene>